<feature type="domain" description="Disease resistance N-terminal" evidence="7">
    <location>
        <begin position="5"/>
        <end position="94"/>
    </location>
</feature>
<evidence type="ECO:0000259" key="6">
    <source>
        <dbReference type="Pfam" id="PF00931"/>
    </source>
</evidence>
<dbReference type="Pfam" id="PF00931">
    <property type="entry name" value="NB-ARC"/>
    <property type="match status" value="1"/>
</dbReference>
<evidence type="ECO:0000313" key="8">
    <source>
        <dbReference type="EMBL" id="CAL5092040.1"/>
    </source>
</evidence>
<keyword evidence="3" id="KW-0677">Repeat</keyword>
<evidence type="ECO:0000256" key="5">
    <source>
        <dbReference type="ARBA" id="ARBA00022821"/>
    </source>
</evidence>
<keyword evidence="4" id="KW-0547">Nucleotide-binding</keyword>
<reference evidence="8 9" key="2">
    <citation type="submission" date="2024-10" db="EMBL/GenBank/DDBJ databases">
        <authorList>
            <person name="Ryan C."/>
        </authorList>
    </citation>
    <scope>NUCLEOTIDE SEQUENCE [LARGE SCALE GENOMIC DNA]</scope>
</reference>
<proteinExistence type="inferred from homology"/>
<dbReference type="PANTHER" id="PTHR33377:SF23">
    <property type="entry name" value="NB-ARC DOMAIN-CONTAINING PROTEIN"/>
    <property type="match status" value="1"/>
</dbReference>
<dbReference type="GO" id="GO:0006952">
    <property type="term" value="P:defense response"/>
    <property type="evidence" value="ECO:0007669"/>
    <property type="project" value="UniProtKB-KW"/>
</dbReference>
<gene>
    <name evidence="8" type="ORF">URODEC1_LOCUS114699</name>
</gene>
<evidence type="ECO:0000256" key="3">
    <source>
        <dbReference type="ARBA" id="ARBA00022737"/>
    </source>
</evidence>
<evidence type="ECO:0000259" key="7">
    <source>
        <dbReference type="Pfam" id="PF18052"/>
    </source>
</evidence>
<dbReference type="PANTHER" id="PTHR33377">
    <property type="entry name" value="OS10G0134700 PROTEIN-RELATED"/>
    <property type="match status" value="1"/>
</dbReference>
<dbReference type="EMBL" id="OZ075118">
    <property type="protein sequence ID" value="CAL5092040.1"/>
    <property type="molecule type" value="Genomic_DNA"/>
</dbReference>
<organism evidence="8 9">
    <name type="scientific">Urochloa decumbens</name>
    <dbReference type="NCBI Taxonomy" id="240449"/>
    <lineage>
        <taxon>Eukaryota</taxon>
        <taxon>Viridiplantae</taxon>
        <taxon>Streptophyta</taxon>
        <taxon>Embryophyta</taxon>
        <taxon>Tracheophyta</taxon>
        <taxon>Spermatophyta</taxon>
        <taxon>Magnoliopsida</taxon>
        <taxon>Liliopsida</taxon>
        <taxon>Poales</taxon>
        <taxon>Poaceae</taxon>
        <taxon>PACMAD clade</taxon>
        <taxon>Panicoideae</taxon>
        <taxon>Panicodae</taxon>
        <taxon>Paniceae</taxon>
        <taxon>Melinidinae</taxon>
        <taxon>Urochloa</taxon>
    </lineage>
</organism>
<keyword evidence="9" id="KW-1185">Reference proteome</keyword>
<accession>A0ABC9GCH6</accession>
<evidence type="ECO:0008006" key="10">
    <source>
        <dbReference type="Google" id="ProtNLM"/>
    </source>
</evidence>
<feature type="domain" description="NB-ARC" evidence="6">
    <location>
        <begin position="189"/>
        <end position="330"/>
    </location>
</feature>
<keyword evidence="2" id="KW-0433">Leucine-rich repeat</keyword>
<evidence type="ECO:0000313" key="9">
    <source>
        <dbReference type="Proteomes" id="UP001497457"/>
    </source>
</evidence>
<dbReference type="InterPro" id="IPR027417">
    <property type="entry name" value="P-loop_NTPase"/>
</dbReference>
<dbReference type="GO" id="GO:0000166">
    <property type="term" value="F:nucleotide binding"/>
    <property type="evidence" value="ECO:0007669"/>
    <property type="project" value="UniProtKB-KW"/>
</dbReference>
<protein>
    <recommendedName>
        <fullName evidence="10">NB-ARC domain-containing protein</fullName>
    </recommendedName>
</protein>
<dbReference type="InterPro" id="IPR002182">
    <property type="entry name" value="NB-ARC"/>
</dbReference>
<evidence type="ECO:0000256" key="2">
    <source>
        <dbReference type="ARBA" id="ARBA00022614"/>
    </source>
</evidence>
<evidence type="ECO:0000256" key="4">
    <source>
        <dbReference type="ARBA" id="ARBA00022741"/>
    </source>
</evidence>
<keyword evidence="5" id="KW-0611">Plant defense</keyword>
<reference evidence="9" key="1">
    <citation type="submission" date="2024-06" db="EMBL/GenBank/DDBJ databases">
        <authorList>
            <person name="Ryan C."/>
        </authorList>
    </citation>
    <scope>NUCLEOTIDE SEQUENCE [LARGE SCALE GENOMIC DNA]</scope>
</reference>
<dbReference type="Gene3D" id="3.40.50.300">
    <property type="entry name" value="P-loop containing nucleotide triphosphate hydrolases"/>
    <property type="match status" value="1"/>
</dbReference>
<sequence length="484" mass="55621">MDIFLSAVLGELASRSINFFISKSSKAKVLDVEDSLQRVLLRAQVIIDEATGRHITSQAVLQQLDMLRDAMYHGCYILDTFRCQSHDEHDANDQVVSHSFALSKVNSLKGFCSSSRNTHILEQLQDALDNLSYMILDVKELVVFLTSYPCLYRQPYSMHLLLHNCMFGRQMEAELVLNFLLQARPHGAEELEVLPIVGPGRVGKSTLVANVCKDERVRDQFSEILFLSDHDFRDEKLMHLWEGCAKKFQNCTAIKDVRVLVVVEVAGDFNEGEWKRLYSSSKQFLTSGSKIIITSRSKKITKVGTRSALMLKYLSDEAYWYFFKTLAFGSTDPMMHPRMACLAMEIARVLQRPFVTGTITAGLMRDNFDTHFWCKLLAFLRGFVKWHVSRFGEDPSNCLNQNKPAHLRRMIRTSEAIMVYGWYECRSQEEVPKMRLQNLMYGRAKPSGRFETLAWSSPIPPYYSYIFACEIEDLKNTAVKRKRS</sequence>
<dbReference type="Proteomes" id="UP001497457">
    <property type="component" value="Chromosome 8b"/>
</dbReference>
<dbReference type="AlphaFoldDB" id="A0ABC9GCH6"/>
<dbReference type="Pfam" id="PF18052">
    <property type="entry name" value="Rx_N"/>
    <property type="match status" value="1"/>
</dbReference>
<dbReference type="SUPFAM" id="SSF52540">
    <property type="entry name" value="P-loop containing nucleoside triphosphate hydrolases"/>
    <property type="match status" value="1"/>
</dbReference>
<name>A0ABC9GCH6_9POAL</name>
<dbReference type="InterPro" id="IPR041118">
    <property type="entry name" value="Rx_N"/>
</dbReference>
<comment type="similarity">
    <text evidence="1">Belongs to the disease resistance NB-LRR family.</text>
</comment>
<evidence type="ECO:0000256" key="1">
    <source>
        <dbReference type="ARBA" id="ARBA00008894"/>
    </source>
</evidence>